<evidence type="ECO:0000313" key="1">
    <source>
        <dbReference type="EMBL" id="GAI50779.1"/>
    </source>
</evidence>
<protein>
    <submittedName>
        <fullName evidence="1">Uncharacterized protein</fullName>
    </submittedName>
</protein>
<gene>
    <name evidence="1" type="ORF">S06H3_57914</name>
</gene>
<name>X1R589_9ZZZZ</name>
<sequence>RAFVVDDTSAAITSIIAGGEYRTGEGEGDTTTKFIAHKGGVTPIQTKDLLLDNYMGENLIVDVTKYDYAANGDLVLFSYTGTRKGKFDGGPEKPAPQVTIIGARAELIYDDTGKKIKLTNFRP</sequence>
<dbReference type="EMBL" id="BARV01037434">
    <property type="protein sequence ID" value="GAI50779.1"/>
    <property type="molecule type" value="Genomic_DNA"/>
</dbReference>
<comment type="caution">
    <text evidence="1">The sequence shown here is derived from an EMBL/GenBank/DDBJ whole genome shotgun (WGS) entry which is preliminary data.</text>
</comment>
<organism evidence="1">
    <name type="scientific">marine sediment metagenome</name>
    <dbReference type="NCBI Taxonomy" id="412755"/>
    <lineage>
        <taxon>unclassified sequences</taxon>
        <taxon>metagenomes</taxon>
        <taxon>ecological metagenomes</taxon>
    </lineage>
</organism>
<proteinExistence type="predicted"/>
<reference evidence="1" key="1">
    <citation type="journal article" date="2014" name="Front. Microbiol.">
        <title>High frequency of phylogenetically diverse reductive dehalogenase-homologous genes in deep subseafloor sedimentary metagenomes.</title>
        <authorList>
            <person name="Kawai M."/>
            <person name="Futagami T."/>
            <person name="Toyoda A."/>
            <person name="Takaki Y."/>
            <person name="Nishi S."/>
            <person name="Hori S."/>
            <person name="Arai W."/>
            <person name="Tsubouchi T."/>
            <person name="Morono Y."/>
            <person name="Uchiyama I."/>
            <person name="Ito T."/>
            <person name="Fujiyama A."/>
            <person name="Inagaki F."/>
            <person name="Takami H."/>
        </authorList>
    </citation>
    <scope>NUCLEOTIDE SEQUENCE</scope>
    <source>
        <strain evidence="1">Expedition CK06-06</strain>
    </source>
</reference>
<accession>X1R589</accession>
<feature type="non-terminal residue" evidence="1">
    <location>
        <position position="1"/>
    </location>
</feature>
<dbReference type="AlphaFoldDB" id="X1R589"/>